<dbReference type="GO" id="GO:0005829">
    <property type="term" value="C:cytosol"/>
    <property type="evidence" value="ECO:0007669"/>
    <property type="project" value="TreeGrafter"/>
</dbReference>
<evidence type="ECO:0000313" key="9">
    <source>
        <dbReference type="EMBL" id="GAG23863.1"/>
    </source>
</evidence>
<dbReference type="PIRSF" id="PIRSF000729">
    <property type="entry name" value="GK"/>
    <property type="match status" value="1"/>
</dbReference>
<accession>X0WH49</accession>
<dbReference type="Pfam" id="PF00696">
    <property type="entry name" value="AA_kinase"/>
    <property type="match status" value="1"/>
</dbReference>
<dbReference type="InterPro" id="IPR041739">
    <property type="entry name" value="G5K_ProB"/>
</dbReference>
<evidence type="ECO:0000259" key="8">
    <source>
        <dbReference type="Pfam" id="PF00696"/>
    </source>
</evidence>
<dbReference type="PANTHER" id="PTHR43654">
    <property type="entry name" value="GLUTAMATE 5-KINASE"/>
    <property type="match status" value="1"/>
</dbReference>
<dbReference type="InterPro" id="IPR011529">
    <property type="entry name" value="Glu_5kinase"/>
</dbReference>
<keyword evidence="6" id="KW-0418">Kinase</keyword>
<sequence length="254" mass="28176">MKRIKSFQQVKRLVVKIGTSTIVKESGKINYYYLEKLAKIISDLHAQEREVVIVSSGAIGVGASKFDLKQKPQKLDEKQAMAAIGQGLLMHLYKNIFSKYKITVAQMLLTRNDFEDSIRQYNTCNTFNALFKYKVIPIVNENDTVAVEEIVFGDNDTLSAVVSILIKADILIMLSDTDGLYAGDFRKNKNVKKISFVEDINEEIESFAYGVGSSFGTGGMRTKIYAAKLATARGIAVAIIKGKKPEQIMGVIQG</sequence>
<dbReference type="SUPFAM" id="SSF53633">
    <property type="entry name" value="Carbamate kinase-like"/>
    <property type="match status" value="1"/>
</dbReference>
<evidence type="ECO:0000256" key="7">
    <source>
        <dbReference type="ARBA" id="ARBA00022840"/>
    </source>
</evidence>
<dbReference type="Gene3D" id="3.40.1160.10">
    <property type="entry name" value="Acetylglutamate kinase-like"/>
    <property type="match status" value="1"/>
</dbReference>
<dbReference type="InterPro" id="IPR001048">
    <property type="entry name" value="Asp/Glu/Uridylate_kinase"/>
</dbReference>
<dbReference type="PROSITE" id="PS00902">
    <property type="entry name" value="GLUTAMATE_5_KINASE"/>
    <property type="match status" value="1"/>
</dbReference>
<dbReference type="FunFam" id="3.40.1160.10:FF:000018">
    <property type="entry name" value="Glutamate 5-kinase"/>
    <property type="match status" value="1"/>
</dbReference>
<evidence type="ECO:0000256" key="2">
    <source>
        <dbReference type="ARBA" id="ARBA00022605"/>
    </source>
</evidence>
<name>X0WH49_9ZZZZ</name>
<comment type="caution">
    <text evidence="9">The sequence shown here is derived from an EMBL/GenBank/DDBJ whole genome shotgun (WGS) entry which is preliminary data.</text>
</comment>
<evidence type="ECO:0000256" key="3">
    <source>
        <dbReference type="ARBA" id="ARBA00022650"/>
    </source>
</evidence>
<dbReference type="InterPro" id="IPR001057">
    <property type="entry name" value="Glu/AcGlu_kinase"/>
</dbReference>
<keyword evidence="4" id="KW-0808">Transferase</keyword>
<dbReference type="CDD" id="cd04242">
    <property type="entry name" value="AAK_G5K_ProB"/>
    <property type="match status" value="1"/>
</dbReference>
<keyword evidence="3" id="KW-0641">Proline biosynthesis</keyword>
<dbReference type="InterPro" id="IPR005715">
    <property type="entry name" value="Glu_5kinase/COase_Synthase"/>
</dbReference>
<gene>
    <name evidence="9" type="ORF">S01H1_49639</name>
</gene>
<evidence type="ECO:0000256" key="1">
    <source>
        <dbReference type="ARBA" id="ARBA00022490"/>
    </source>
</evidence>
<evidence type="ECO:0000256" key="5">
    <source>
        <dbReference type="ARBA" id="ARBA00022741"/>
    </source>
</evidence>
<dbReference type="InterPro" id="IPR019797">
    <property type="entry name" value="Glutamate_5-kinase_CS"/>
</dbReference>
<dbReference type="PANTHER" id="PTHR43654:SF3">
    <property type="entry name" value="GLUTAMATE 5-KINASE"/>
    <property type="match status" value="1"/>
</dbReference>
<dbReference type="NCBIfam" id="TIGR01027">
    <property type="entry name" value="proB"/>
    <property type="match status" value="1"/>
</dbReference>
<keyword evidence="1" id="KW-0963">Cytoplasm</keyword>
<dbReference type="GO" id="GO:0005524">
    <property type="term" value="F:ATP binding"/>
    <property type="evidence" value="ECO:0007669"/>
    <property type="project" value="UniProtKB-KW"/>
</dbReference>
<feature type="non-terminal residue" evidence="9">
    <location>
        <position position="254"/>
    </location>
</feature>
<keyword evidence="7" id="KW-0067">ATP-binding</keyword>
<dbReference type="HAMAP" id="MF_00456">
    <property type="entry name" value="ProB"/>
    <property type="match status" value="1"/>
</dbReference>
<dbReference type="PRINTS" id="PR00474">
    <property type="entry name" value="GLU5KINASE"/>
</dbReference>
<evidence type="ECO:0000256" key="6">
    <source>
        <dbReference type="ARBA" id="ARBA00022777"/>
    </source>
</evidence>
<keyword evidence="5" id="KW-0547">Nucleotide-binding</keyword>
<evidence type="ECO:0000256" key="4">
    <source>
        <dbReference type="ARBA" id="ARBA00022679"/>
    </source>
</evidence>
<reference evidence="9" key="1">
    <citation type="journal article" date="2014" name="Front. Microbiol.">
        <title>High frequency of phylogenetically diverse reductive dehalogenase-homologous genes in deep subseafloor sedimentary metagenomes.</title>
        <authorList>
            <person name="Kawai M."/>
            <person name="Futagami T."/>
            <person name="Toyoda A."/>
            <person name="Takaki Y."/>
            <person name="Nishi S."/>
            <person name="Hori S."/>
            <person name="Arai W."/>
            <person name="Tsubouchi T."/>
            <person name="Morono Y."/>
            <person name="Uchiyama I."/>
            <person name="Ito T."/>
            <person name="Fujiyama A."/>
            <person name="Inagaki F."/>
            <person name="Takami H."/>
        </authorList>
    </citation>
    <scope>NUCLEOTIDE SEQUENCE</scope>
    <source>
        <strain evidence="9">Expedition CK06-06</strain>
    </source>
</reference>
<dbReference type="EMBL" id="BARS01031942">
    <property type="protein sequence ID" value="GAG23863.1"/>
    <property type="molecule type" value="Genomic_DNA"/>
</dbReference>
<dbReference type="InterPro" id="IPR036393">
    <property type="entry name" value="AceGlu_kinase-like_sf"/>
</dbReference>
<organism evidence="9">
    <name type="scientific">marine sediment metagenome</name>
    <dbReference type="NCBI Taxonomy" id="412755"/>
    <lineage>
        <taxon>unclassified sequences</taxon>
        <taxon>metagenomes</taxon>
        <taxon>ecological metagenomes</taxon>
    </lineage>
</organism>
<keyword evidence="2" id="KW-0028">Amino-acid biosynthesis</keyword>
<feature type="domain" description="Aspartate/glutamate/uridylate kinase" evidence="8">
    <location>
        <begin position="11"/>
        <end position="240"/>
    </location>
</feature>
<dbReference type="GO" id="GO:0004349">
    <property type="term" value="F:glutamate 5-kinase activity"/>
    <property type="evidence" value="ECO:0007669"/>
    <property type="project" value="InterPro"/>
</dbReference>
<dbReference type="AlphaFoldDB" id="X0WH49"/>
<dbReference type="GO" id="GO:0008652">
    <property type="term" value="P:amino acid biosynthetic process"/>
    <property type="evidence" value="ECO:0007669"/>
    <property type="project" value="UniProtKB-KW"/>
</dbReference>
<proteinExistence type="inferred from homology"/>
<protein>
    <recommendedName>
        <fullName evidence="8">Aspartate/glutamate/uridylate kinase domain-containing protein</fullName>
    </recommendedName>
</protein>